<feature type="compositionally biased region" description="Polar residues" evidence="1">
    <location>
        <begin position="468"/>
        <end position="484"/>
    </location>
</feature>
<feature type="compositionally biased region" description="Basic residues" evidence="1">
    <location>
        <begin position="441"/>
        <end position="451"/>
    </location>
</feature>
<feature type="non-terminal residue" evidence="2">
    <location>
        <position position="1"/>
    </location>
</feature>
<feature type="region of interest" description="Disordered" evidence="1">
    <location>
        <begin position="392"/>
        <end position="457"/>
    </location>
</feature>
<feature type="compositionally biased region" description="Basic and acidic residues" evidence="1">
    <location>
        <begin position="398"/>
        <end position="409"/>
    </location>
</feature>
<reference evidence="2 3" key="1">
    <citation type="journal article" date="2019" name="Sci. Rep.">
        <title>Orb-weaving spider Araneus ventricosus genome elucidates the spidroin gene catalogue.</title>
        <authorList>
            <person name="Kono N."/>
            <person name="Nakamura H."/>
            <person name="Ohtoshi R."/>
            <person name="Moran D.A.P."/>
            <person name="Shinohara A."/>
            <person name="Yoshida Y."/>
            <person name="Fujiwara M."/>
            <person name="Mori M."/>
            <person name="Tomita M."/>
            <person name="Arakawa K."/>
        </authorList>
    </citation>
    <scope>NUCLEOTIDE SEQUENCE [LARGE SCALE GENOMIC DNA]</scope>
</reference>
<feature type="compositionally biased region" description="Basic and acidic residues" evidence="1">
    <location>
        <begin position="13"/>
        <end position="24"/>
    </location>
</feature>
<feature type="region of interest" description="Disordered" evidence="1">
    <location>
        <begin position="1"/>
        <end position="24"/>
    </location>
</feature>
<dbReference type="Proteomes" id="UP000499080">
    <property type="component" value="Unassembled WGS sequence"/>
</dbReference>
<accession>A0A4Y2VMQ5</accession>
<keyword evidence="3" id="KW-1185">Reference proteome</keyword>
<proteinExistence type="predicted"/>
<dbReference type="AlphaFoldDB" id="A0A4Y2VMQ5"/>
<evidence type="ECO:0000256" key="1">
    <source>
        <dbReference type="SAM" id="MobiDB-lite"/>
    </source>
</evidence>
<gene>
    <name evidence="2" type="ORF">AVEN_124197_1</name>
</gene>
<sequence>NKLLRIQNAPPDLPEKRTKGTKRKNEEDLFISAAVGKEKENVILPTKFLSSYSSSSQNSSLIKNAFVSIENQNFCETVQSNSAISVVQNASVSETAIELNDLCNIPSGNCLPSHSKNGTQSLNDNSSNQQNLYKNQDFETSDCSKDVSSDITFSFKSTNTCDVEKSIEGNSDKTNAFLNKPDIKNNNVEKTVYRSSMKVNSSLNTPEIIIIDVEKPAKGRSAKVNVSLNTPEIIIIDAEKPAKGSSAKVNVSHTTPEIIIIDDEESANGNSAKTNVYLNTPEIIIDAEKFTKERSTKANVSLNKPDTRNNDIEKTVYGSSVELNSSLNTPEMIIDTVKSAKRSSANANTTLNKFDLRINDVEKIVEGNSLEAPTSVSKLYIEPCSANKTQEQFGTPIQEHHVSSTERTDINSSNLNCKQNGKLSNFGDIVISSPNPSNTKPPKKKKKKKSKEGRNIVEGALETPTSVNKLHTEPCSTSKTQEQHSSSIKITNINSSNSSCKENGKKIPNLGDVVFSVLPKRQRNRKGYMQNFRDVFQSETPSIDSICKEFHQDLNDTSAPKLTSFLTEHCLKLATELDRLKNSEFSKYREGTHSLSGKLESIDTNQIADECFFQYVYSLIDYFSDPKTLDMPTLIYLVVDYLYRDRVKHESLYTYLQNQDICVFLPPSENCIVHALYEVERKSLPHLNGLIRNTLNIIHQVIISKKKMAPNGLASLCRVFMEICKCKNDRWEPLFLCCELLRLGHPLAPFLINSLAAVWRSPFTLHDNFSGNYQYTLNTFIRFL</sequence>
<feature type="region of interest" description="Disordered" evidence="1">
    <location>
        <begin position="468"/>
        <end position="487"/>
    </location>
</feature>
<feature type="compositionally biased region" description="Polar residues" evidence="1">
    <location>
        <begin position="410"/>
        <end position="423"/>
    </location>
</feature>
<organism evidence="2 3">
    <name type="scientific">Araneus ventricosus</name>
    <name type="common">Orbweaver spider</name>
    <name type="synonym">Epeira ventricosa</name>
    <dbReference type="NCBI Taxonomy" id="182803"/>
    <lineage>
        <taxon>Eukaryota</taxon>
        <taxon>Metazoa</taxon>
        <taxon>Ecdysozoa</taxon>
        <taxon>Arthropoda</taxon>
        <taxon>Chelicerata</taxon>
        <taxon>Arachnida</taxon>
        <taxon>Araneae</taxon>
        <taxon>Araneomorphae</taxon>
        <taxon>Entelegynae</taxon>
        <taxon>Araneoidea</taxon>
        <taxon>Araneidae</taxon>
        <taxon>Araneus</taxon>
    </lineage>
</organism>
<evidence type="ECO:0000313" key="3">
    <source>
        <dbReference type="Proteomes" id="UP000499080"/>
    </source>
</evidence>
<evidence type="ECO:0000313" key="2">
    <source>
        <dbReference type="EMBL" id="GBO25902.1"/>
    </source>
</evidence>
<name>A0A4Y2VMQ5_ARAVE</name>
<comment type="caution">
    <text evidence="2">The sequence shown here is derived from an EMBL/GenBank/DDBJ whole genome shotgun (WGS) entry which is preliminary data.</text>
</comment>
<dbReference type="EMBL" id="BGPR01048897">
    <property type="protein sequence ID" value="GBO25902.1"/>
    <property type="molecule type" value="Genomic_DNA"/>
</dbReference>
<protein>
    <submittedName>
        <fullName evidence="2">Uncharacterized protein</fullName>
    </submittedName>
</protein>